<keyword evidence="1" id="KW-0418">Kinase</keyword>
<proteinExistence type="predicted"/>
<dbReference type="EMBL" id="JRMW01000025">
    <property type="protein sequence ID" value="KGF04804.1"/>
    <property type="molecule type" value="Genomic_DNA"/>
</dbReference>
<dbReference type="InterPro" id="IPR036890">
    <property type="entry name" value="HATPase_C_sf"/>
</dbReference>
<dbReference type="Pfam" id="PF13581">
    <property type="entry name" value="HATPase_c_2"/>
    <property type="match status" value="1"/>
</dbReference>
<evidence type="ECO:0000313" key="4">
    <source>
        <dbReference type="Proteomes" id="UP000029579"/>
    </source>
</evidence>
<dbReference type="eggNOG" id="COG2172">
    <property type="taxonomic scope" value="Bacteria"/>
</dbReference>
<name>A0A095Z8P0_9FIRM</name>
<evidence type="ECO:0000259" key="2">
    <source>
        <dbReference type="Pfam" id="PF13581"/>
    </source>
</evidence>
<dbReference type="AlphaFoldDB" id="A0A095Z8P0"/>
<organism evidence="3 4">
    <name type="scientific">Anaerococcus lactolyticus S7-1-13</name>
    <dbReference type="NCBI Taxonomy" id="1284686"/>
    <lineage>
        <taxon>Bacteria</taxon>
        <taxon>Bacillati</taxon>
        <taxon>Bacillota</taxon>
        <taxon>Tissierellia</taxon>
        <taxon>Tissierellales</taxon>
        <taxon>Peptoniphilaceae</taxon>
        <taxon>Anaerococcus</taxon>
    </lineage>
</organism>
<evidence type="ECO:0000256" key="1">
    <source>
        <dbReference type="ARBA" id="ARBA00022527"/>
    </source>
</evidence>
<dbReference type="InterPro" id="IPR003594">
    <property type="entry name" value="HATPase_dom"/>
</dbReference>
<dbReference type="PANTHER" id="PTHR35526">
    <property type="entry name" value="ANTI-SIGMA-F FACTOR RSBW-RELATED"/>
    <property type="match status" value="1"/>
</dbReference>
<dbReference type="Proteomes" id="UP000029579">
    <property type="component" value="Unassembled WGS sequence"/>
</dbReference>
<dbReference type="GO" id="GO:0004674">
    <property type="term" value="F:protein serine/threonine kinase activity"/>
    <property type="evidence" value="ECO:0007669"/>
    <property type="project" value="UniProtKB-KW"/>
</dbReference>
<dbReference type="RefSeq" id="WP_004828003.1">
    <property type="nucleotide sequence ID" value="NZ_JRMW01000025.1"/>
</dbReference>
<sequence>MEIIRTVIHSDLKELKKFRDGFIDCLRKHYYEEGKIFRLRLILDELTANSYKHGNKKDKDRLIEISIVFDEAYILIKVKDEGSGIKFMKEAEKFSESGRGIDLVKKLSDRVIINKSTIACLIRNS</sequence>
<comment type="caution">
    <text evidence="3">The sequence shown here is derived from an EMBL/GenBank/DDBJ whole genome shotgun (WGS) entry which is preliminary data.</text>
</comment>
<reference evidence="3 4" key="1">
    <citation type="submission" date="2014-07" db="EMBL/GenBank/DDBJ databases">
        <authorList>
            <person name="McCorrison J."/>
            <person name="Sanka R."/>
            <person name="Torralba M."/>
            <person name="Gillis M."/>
            <person name="Haft D.H."/>
            <person name="Methe B."/>
            <person name="Sutton G."/>
            <person name="Nelson K.E."/>
        </authorList>
    </citation>
    <scope>NUCLEOTIDE SEQUENCE [LARGE SCALE GENOMIC DNA]</scope>
    <source>
        <strain evidence="3 4">S7-1-13</strain>
    </source>
</reference>
<protein>
    <recommendedName>
        <fullName evidence="2">Histidine kinase/HSP90-like ATPase domain-containing protein</fullName>
    </recommendedName>
</protein>
<dbReference type="Gene3D" id="3.30.565.10">
    <property type="entry name" value="Histidine kinase-like ATPase, C-terminal domain"/>
    <property type="match status" value="1"/>
</dbReference>
<dbReference type="OrthoDB" id="9767435at2"/>
<dbReference type="CDD" id="cd16936">
    <property type="entry name" value="HATPase_RsbW-like"/>
    <property type="match status" value="1"/>
</dbReference>
<dbReference type="InterPro" id="IPR050267">
    <property type="entry name" value="Anti-sigma-factor_SerPK"/>
</dbReference>
<keyword evidence="1" id="KW-0723">Serine/threonine-protein kinase</keyword>
<accession>A0A095Z8P0</accession>
<evidence type="ECO:0000313" key="3">
    <source>
        <dbReference type="EMBL" id="KGF04804.1"/>
    </source>
</evidence>
<dbReference type="SUPFAM" id="SSF55874">
    <property type="entry name" value="ATPase domain of HSP90 chaperone/DNA topoisomerase II/histidine kinase"/>
    <property type="match status" value="1"/>
</dbReference>
<dbReference type="PANTHER" id="PTHR35526:SF3">
    <property type="entry name" value="ANTI-SIGMA-F FACTOR RSBW"/>
    <property type="match status" value="1"/>
</dbReference>
<gene>
    <name evidence="3" type="ORF">HMPREF1630_03075</name>
</gene>
<keyword evidence="1" id="KW-0808">Transferase</keyword>
<feature type="domain" description="Histidine kinase/HSP90-like ATPase" evidence="2">
    <location>
        <begin position="10"/>
        <end position="114"/>
    </location>
</feature>